<feature type="domain" description="DDE Tnp4" evidence="8">
    <location>
        <begin position="50"/>
        <end position="164"/>
    </location>
</feature>
<name>A0A6J2XE65_SITOR</name>
<dbReference type="InterPro" id="IPR045249">
    <property type="entry name" value="HARBI1-like"/>
</dbReference>
<evidence type="ECO:0000313" key="10">
    <source>
        <dbReference type="RefSeq" id="XP_030749235.1"/>
    </source>
</evidence>
<evidence type="ECO:0000256" key="5">
    <source>
        <dbReference type="ARBA" id="ARBA00022723"/>
    </source>
</evidence>
<keyword evidence="4" id="KW-0540">Nuclease</keyword>
<evidence type="ECO:0000259" key="8">
    <source>
        <dbReference type="Pfam" id="PF13359"/>
    </source>
</evidence>
<evidence type="ECO:0000256" key="2">
    <source>
        <dbReference type="ARBA" id="ARBA00004123"/>
    </source>
</evidence>
<dbReference type="Pfam" id="PF13359">
    <property type="entry name" value="DDE_Tnp_4"/>
    <property type="match status" value="1"/>
</dbReference>
<sequence length="177" mass="20378">MSRAVEEVTTAIVNTLAEEWICFPTTPQAKNIIKEGFMEKFNFSGVVGALDCTHVEILRPLVEEHNYINRKGYQSKNIQLICDHNLKIININSRYAGATHDSFIWRNSAVRAELERNYQRGERNSWLLGDSGYPQEPWLMRPVINALPGPPEYRYTQAHIHGLRRCSSLEEIVVYMA</sequence>
<proteinExistence type="inferred from homology"/>
<dbReference type="GO" id="GO:0005634">
    <property type="term" value="C:nucleus"/>
    <property type="evidence" value="ECO:0007669"/>
    <property type="project" value="UniProtKB-SubCell"/>
</dbReference>
<keyword evidence="9" id="KW-1185">Reference proteome</keyword>
<accession>A0A6J2XE65</accession>
<evidence type="ECO:0000256" key="7">
    <source>
        <dbReference type="ARBA" id="ARBA00023242"/>
    </source>
</evidence>
<dbReference type="PANTHER" id="PTHR22930">
    <property type="match status" value="1"/>
</dbReference>
<evidence type="ECO:0000313" key="9">
    <source>
        <dbReference type="Proteomes" id="UP000504635"/>
    </source>
</evidence>
<dbReference type="OrthoDB" id="6770542at2759"/>
<dbReference type="AlphaFoldDB" id="A0A6J2XE65"/>
<comment type="subcellular location">
    <subcellularLocation>
        <location evidence="2">Nucleus</location>
    </subcellularLocation>
</comment>
<keyword evidence="7" id="KW-0539">Nucleus</keyword>
<dbReference type="GO" id="GO:0016787">
    <property type="term" value="F:hydrolase activity"/>
    <property type="evidence" value="ECO:0007669"/>
    <property type="project" value="UniProtKB-KW"/>
</dbReference>
<dbReference type="RefSeq" id="XP_030749235.1">
    <property type="nucleotide sequence ID" value="XM_030893375.1"/>
</dbReference>
<dbReference type="InParanoid" id="A0A6J2XE65"/>
<keyword evidence="6" id="KW-0378">Hydrolase</keyword>
<gene>
    <name evidence="10" type="primary">LOC115877217</name>
</gene>
<protein>
    <submittedName>
        <fullName evidence="10">Nuclease HARBI1</fullName>
    </submittedName>
</protein>
<dbReference type="GeneID" id="115877217"/>
<dbReference type="KEGG" id="soy:115877217"/>
<dbReference type="GO" id="GO:0004518">
    <property type="term" value="F:nuclease activity"/>
    <property type="evidence" value="ECO:0007669"/>
    <property type="project" value="UniProtKB-KW"/>
</dbReference>
<dbReference type="InterPro" id="IPR027806">
    <property type="entry name" value="HARBI1_dom"/>
</dbReference>
<evidence type="ECO:0000256" key="3">
    <source>
        <dbReference type="ARBA" id="ARBA00006958"/>
    </source>
</evidence>
<organism evidence="9 10">
    <name type="scientific">Sitophilus oryzae</name>
    <name type="common">Rice weevil</name>
    <name type="synonym">Curculio oryzae</name>
    <dbReference type="NCBI Taxonomy" id="7048"/>
    <lineage>
        <taxon>Eukaryota</taxon>
        <taxon>Metazoa</taxon>
        <taxon>Ecdysozoa</taxon>
        <taxon>Arthropoda</taxon>
        <taxon>Hexapoda</taxon>
        <taxon>Insecta</taxon>
        <taxon>Pterygota</taxon>
        <taxon>Neoptera</taxon>
        <taxon>Endopterygota</taxon>
        <taxon>Coleoptera</taxon>
        <taxon>Polyphaga</taxon>
        <taxon>Cucujiformia</taxon>
        <taxon>Curculionidae</taxon>
        <taxon>Dryophthorinae</taxon>
        <taxon>Sitophilus</taxon>
    </lineage>
</organism>
<evidence type="ECO:0000256" key="4">
    <source>
        <dbReference type="ARBA" id="ARBA00022722"/>
    </source>
</evidence>
<keyword evidence="5" id="KW-0479">Metal-binding</keyword>
<dbReference type="PANTHER" id="PTHR22930:SF85">
    <property type="entry name" value="GH03217P-RELATED"/>
    <property type="match status" value="1"/>
</dbReference>
<dbReference type="GO" id="GO:0046872">
    <property type="term" value="F:metal ion binding"/>
    <property type="evidence" value="ECO:0007669"/>
    <property type="project" value="UniProtKB-KW"/>
</dbReference>
<comment type="similarity">
    <text evidence="3">Belongs to the HARBI1 family.</text>
</comment>
<comment type="cofactor">
    <cofactor evidence="1">
        <name>a divalent metal cation</name>
        <dbReference type="ChEBI" id="CHEBI:60240"/>
    </cofactor>
</comment>
<evidence type="ECO:0000256" key="6">
    <source>
        <dbReference type="ARBA" id="ARBA00022801"/>
    </source>
</evidence>
<evidence type="ECO:0000256" key="1">
    <source>
        <dbReference type="ARBA" id="ARBA00001968"/>
    </source>
</evidence>
<dbReference type="Proteomes" id="UP000504635">
    <property type="component" value="Unplaced"/>
</dbReference>
<reference evidence="10" key="1">
    <citation type="submission" date="2025-08" db="UniProtKB">
        <authorList>
            <consortium name="RefSeq"/>
        </authorList>
    </citation>
    <scope>IDENTIFICATION</scope>
    <source>
        <tissue evidence="10">Gonads</tissue>
    </source>
</reference>